<dbReference type="Pfam" id="PF03466">
    <property type="entry name" value="LysR_substrate"/>
    <property type="match status" value="1"/>
</dbReference>
<proteinExistence type="inferred from homology"/>
<evidence type="ECO:0000313" key="4">
    <source>
        <dbReference type="Proteomes" id="UP000461670"/>
    </source>
</evidence>
<dbReference type="Gene3D" id="3.40.190.290">
    <property type="match status" value="1"/>
</dbReference>
<organism evidence="3 4">
    <name type="scientific">Paracidovorax wautersii</name>
    <dbReference type="NCBI Taxonomy" id="1177982"/>
    <lineage>
        <taxon>Bacteria</taxon>
        <taxon>Pseudomonadati</taxon>
        <taxon>Pseudomonadota</taxon>
        <taxon>Betaproteobacteria</taxon>
        <taxon>Burkholderiales</taxon>
        <taxon>Comamonadaceae</taxon>
        <taxon>Paracidovorax</taxon>
    </lineage>
</organism>
<protein>
    <submittedName>
        <fullName evidence="3">HTH-type transcriptional regulator DmlR</fullName>
    </submittedName>
</protein>
<evidence type="ECO:0000313" key="3">
    <source>
        <dbReference type="EMBL" id="KAF1021366.1"/>
    </source>
</evidence>
<name>A0A7V8FP07_9BURK</name>
<dbReference type="InterPro" id="IPR058163">
    <property type="entry name" value="LysR-type_TF_proteobact-type"/>
</dbReference>
<accession>A0A7V8FP07</accession>
<dbReference type="PANTHER" id="PTHR30537:SF5">
    <property type="entry name" value="HTH-TYPE TRANSCRIPTIONAL ACTIVATOR TTDR-RELATED"/>
    <property type="match status" value="1"/>
</dbReference>
<dbReference type="AlphaFoldDB" id="A0A7V8FP07"/>
<gene>
    <name evidence="3" type="primary">dmlR_8</name>
    <name evidence="3" type="ORF">GAK30_01851</name>
</gene>
<dbReference type="PANTHER" id="PTHR30537">
    <property type="entry name" value="HTH-TYPE TRANSCRIPTIONAL REGULATOR"/>
    <property type="match status" value="1"/>
</dbReference>
<reference evidence="4" key="1">
    <citation type="journal article" date="2020" name="MBio">
        <title>Horizontal gene transfer to a defensive symbiont with a reduced genome amongst a multipartite beetle microbiome.</title>
        <authorList>
            <person name="Waterworth S.C."/>
            <person name="Florez L.V."/>
            <person name="Rees E.R."/>
            <person name="Hertweck C."/>
            <person name="Kaltenpoth M."/>
            <person name="Kwan J.C."/>
        </authorList>
    </citation>
    <scope>NUCLEOTIDE SEQUENCE [LARGE SCALE GENOMIC DNA]</scope>
</reference>
<comment type="caution">
    <text evidence="3">The sequence shown here is derived from an EMBL/GenBank/DDBJ whole genome shotgun (WGS) entry which is preliminary data.</text>
</comment>
<feature type="domain" description="LysR substrate-binding" evidence="2">
    <location>
        <begin position="4"/>
        <end position="114"/>
    </location>
</feature>
<dbReference type="Proteomes" id="UP000461670">
    <property type="component" value="Unassembled WGS sequence"/>
</dbReference>
<dbReference type="SUPFAM" id="SSF53850">
    <property type="entry name" value="Periplasmic binding protein-like II"/>
    <property type="match status" value="1"/>
</dbReference>
<comment type="similarity">
    <text evidence="1">Belongs to the LysR transcriptional regulatory family.</text>
</comment>
<evidence type="ECO:0000259" key="2">
    <source>
        <dbReference type="Pfam" id="PF03466"/>
    </source>
</evidence>
<dbReference type="InterPro" id="IPR005119">
    <property type="entry name" value="LysR_subst-bd"/>
</dbReference>
<sequence length="130" mass="14134">MSVNQGQDHTCLALSSEASQTRGWAFKVDDELIHIKPGGPLDCSDGQVLHAWCLQGLGIAWRSTWEVAGDIAAGRLVSVLDGHAAPPNGIYAVFAQRKHLPVRLRVWIDFLKATYGDRAYWNLAAAAGTH</sequence>
<dbReference type="EMBL" id="WNDQ01000022">
    <property type="protein sequence ID" value="KAF1021366.1"/>
    <property type="molecule type" value="Genomic_DNA"/>
</dbReference>
<evidence type="ECO:0000256" key="1">
    <source>
        <dbReference type="ARBA" id="ARBA00009437"/>
    </source>
</evidence>